<evidence type="ECO:0000313" key="3">
    <source>
        <dbReference type="EMBL" id="CQD08454.1"/>
    </source>
</evidence>
<sequence length="102" mass="10242">MTEDLQTRAETPAGDAGLRRGVMGGGELAAQAIANIAPSAVIAFTAAAIYTSAGNGTWVSFALATVVILSVATASRSSPSAAPARARCTATPRPPWDRSAPT</sequence>
<keyword evidence="2" id="KW-0812">Transmembrane</keyword>
<protein>
    <submittedName>
        <fullName evidence="3">Amino acid permease</fullName>
    </submittedName>
</protein>
<name>A0A0U1D5C1_9MYCO</name>
<proteinExistence type="predicted"/>
<feature type="transmembrane region" description="Helical" evidence="2">
    <location>
        <begin position="56"/>
        <end position="75"/>
    </location>
</feature>
<feature type="transmembrane region" description="Helical" evidence="2">
    <location>
        <begin position="28"/>
        <end position="50"/>
    </location>
</feature>
<dbReference type="AlphaFoldDB" id="A0A0U1D5C1"/>
<organism evidence="3 4">
    <name type="scientific">Mycolicibacterium conceptionense</name>
    <dbReference type="NCBI Taxonomy" id="451644"/>
    <lineage>
        <taxon>Bacteria</taxon>
        <taxon>Bacillati</taxon>
        <taxon>Actinomycetota</taxon>
        <taxon>Actinomycetes</taxon>
        <taxon>Mycobacteriales</taxon>
        <taxon>Mycobacteriaceae</taxon>
        <taxon>Mycolicibacterium</taxon>
    </lineage>
</organism>
<accession>A0A0U1D5C1</accession>
<evidence type="ECO:0000256" key="2">
    <source>
        <dbReference type="SAM" id="Phobius"/>
    </source>
</evidence>
<dbReference type="Proteomes" id="UP000182227">
    <property type="component" value="Unassembled WGS sequence"/>
</dbReference>
<evidence type="ECO:0000313" key="4">
    <source>
        <dbReference type="Proteomes" id="UP000182227"/>
    </source>
</evidence>
<evidence type="ECO:0000256" key="1">
    <source>
        <dbReference type="SAM" id="MobiDB-lite"/>
    </source>
</evidence>
<feature type="region of interest" description="Disordered" evidence="1">
    <location>
        <begin position="75"/>
        <end position="102"/>
    </location>
</feature>
<keyword evidence="2" id="KW-0472">Membrane</keyword>
<reference evidence="3 4" key="1">
    <citation type="submission" date="2015-03" db="EMBL/GenBank/DDBJ databases">
        <authorList>
            <person name="Murphy D."/>
        </authorList>
    </citation>
    <scope>NUCLEOTIDE SEQUENCE [LARGE SCALE GENOMIC DNA]</scope>
    <source>
        <strain evidence="3 4">D16</strain>
    </source>
</reference>
<dbReference type="EMBL" id="CTEF01000001">
    <property type="protein sequence ID" value="CQD08454.1"/>
    <property type="molecule type" value="Genomic_DNA"/>
</dbReference>
<feature type="compositionally biased region" description="Low complexity" evidence="1">
    <location>
        <begin position="75"/>
        <end position="91"/>
    </location>
</feature>
<keyword evidence="2" id="KW-1133">Transmembrane helix</keyword>
<gene>
    <name evidence="3" type="ORF">BN970_01633</name>
</gene>